<name>A0ABS5BJW6_9BACT</name>
<keyword evidence="2" id="KW-1185">Reference proteome</keyword>
<evidence type="ECO:0000313" key="2">
    <source>
        <dbReference type="Proteomes" id="UP000676565"/>
    </source>
</evidence>
<dbReference type="RefSeq" id="WP_210651532.1">
    <property type="nucleotide sequence ID" value="NZ_JAGKQQ010000001.1"/>
</dbReference>
<gene>
    <name evidence="1" type="ORF">J8F10_00455</name>
</gene>
<dbReference type="EMBL" id="JAGKQQ010000001">
    <property type="protein sequence ID" value="MBP3953772.1"/>
    <property type="molecule type" value="Genomic_DNA"/>
</dbReference>
<organism evidence="1 2">
    <name type="scientific">Gemmata palustris</name>
    <dbReference type="NCBI Taxonomy" id="2822762"/>
    <lineage>
        <taxon>Bacteria</taxon>
        <taxon>Pseudomonadati</taxon>
        <taxon>Planctomycetota</taxon>
        <taxon>Planctomycetia</taxon>
        <taxon>Gemmatales</taxon>
        <taxon>Gemmataceae</taxon>
        <taxon>Gemmata</taxon>
    </lineage>
</organism>
<dbReference type="Proteomes" id="UP000676565">
    <property type="component" value="Unassembled WGS sequence"/>
</dbReference>
<protein>
    <submittedName>
        <fullName evidence="1">Uncharacterized protein</fullName>
    </submittedName>
</protein>
<proteinExistence type="predicted"/>
<comment type="caution">
    <text evidence="1">The sequence shown here is derived from an EMBL/GenBank/DDBJ whole genome shotgun (WGS) entry which is preliminary data.</text>
</comment>
<accession>A0ABS5BJW6</accession>
<reference evidence="1 2" key="1">
    <citation type="submission" date="2021-04" db="EMBL/GenBank/DDBJ databases">
        <authorList>
            <person name="Ivanova A."/>
        </authorList>
    </citation>
    <scope>NUCLEOTIDE SEQUENCE [LARGE SCALE GENOMIC DNA]</scope>
    <source>
        <strain evidence="1 2">G18</strain>
    </source>
</reference>
<sequence>MTTSKISMIWAGKPGCNLPVAELWVDDKRLWITMFVDDKDLKLKIELLPSHQKYTSCLIDFAEAERLIEIAKRELLAMSGATDGSSTSL</sequence>
<evidence type="ECO:0000313" key="1">
    <source>
        <dbReference type="EMBL" id="MBP3953772.1"/>
    </source>
</evidence>